<proteinExistence type="predicted"/>
<feature type="transmembrane region" description="Helical" evidence="1">
    <location>
        <begin position="242"/>
        <end position="262"/>
    </location>
</feature>
<keyword evidence="3" id="KW-1185">Reference proteome</keyword>
<feature type="transmembrane region" description="Helical" evidence="1">
    <location>
        <begin position="166"/>
        <end position="192"/>
    </location>
</feature>
<dbReference type="GO" id="GO:0005886">
    <property type="term" value="C:plasma membrane"/>
    <property type="evidence" value="ECO:0007669"/>
    <property type="project" value="InterPro"/>
</dbReference>
<dbReference type="InterPro" id="IPR052413">
    <property type="entry name" value="SUR7_domain"/>
</dbReference>
<evidence type="ECO:0008006" key="4">
    <source>
        <dbReference type="Google" id="ProtNLM"/>
    </source>
</evidence>
<dbReference type="KEGG" id="trg:TRUGW13939_00913"/>
<dbReference type="InterPro" id="IPR009571">
    <property type="entry name" value="SUR7/Rim9-like_fungi"/>
</dbReference>
<dbReference type="GeneID" id="55988426"/>
<reference evidence="3" key="1">
    <citation type="submission" date="2020-06" db="EMBL/GenBank/DDBJ databases">
        <title>A chromosome-scale genome assembly of Talaromyces rugulosus W13939.</title>
        <authorList>
            <person name="Wang B."/>
            <person name="Guo L."/>
            <person name="Ye K."/>
            <person name="Wang L."/>
        </authorList>
    </citation>
    <scope>NUCLEOTIDE SEQUENCE [LARGE SCALE GENOMIC DNA]</scope>
    <source>
        <strain evidence="3">W13939</strain>
    </source>
</reference>
<dbReference type="PANTHER" id="PTHR28019">
    <property type="entry name" value="CELL MEMBRANE PROTEIN YLR413W-RELATED"/>
    <property type="match status" value="1"/>
</dbReference>
<dbReference type="EMBL" id="CP055898">
    <property type="protein sequence ID" value="QKX53833.1"/>
    <property type="molecule type" value="Genomic_DNA"/>
</dbReference>
<name>A0A7H8QKT9_TALRU</name>
<dbReference type="Pfam" id="PF06687">
    <property type="entry name" value="SUR7"/>
    <property type="match status" value="1"/>
</dbReference>
<feature type="transmembrane region" description="Helical" evidence="1">
    <location>
        <begin position="12"/>
        <end position="31"/>
    </location>
</feature>
<accession>A0A7H8QKT9</accession>
<gene>
    <name evidence="2" type="ORF">TRUGW13939_00913</name>
</gene>
<dbReference type="PROSITE" id="PS51257">
    <property type="entry name" value="PROKAR_LIPOPROTEIN"/>
    <property type="match status" value="1"/>
</dbReference>
<sequence>MGKAGRIACIFTPYVLTLGALASLIVVWLGCTKSSSDSLNNIYYFRADLSNLTASGGSSLLDTLSSDLGDLTNLGSDDFEAALAIAKSNNDIRDFYDIGLMGYCAGNKTSSGSYEVDYCSKPKSQFWFDPVSVWNLNSTTSDTEDILPSSLKKAINTYKTVSKWMFIAYAVALVATVVELVVGLFAICSRLGSLATSIVSGVAFLFTIAASITATAMFAVLKGAFESALKQYGMHGSMGKNIYVATWIATAFAFGASLFWLLSSCCCSGRSPYHGDRRRGRNAVTAEKAPYTYERVGSPYGATPGDIPPVAAPYTQHQNVPMETYHRQNAYEPFRHV</sequence>
<evidence type="ECO:0000256" key="1">
    <source>
        <dbReference type="SAM" id="Phobius"/>
    </source>
</evidence>
<dbReference type="RefSeq" id="XP_035340012.1">
    <property type="nucleotide sequence ID" value="XM_035484119.1"/>
</dbReference>
<protein>
    <recommendedName>
        <fullName evidence="4">Integral membrane protein</fullName>
    </recommendedName>
</protein>
<evidence type="ECO:0000313" key="2">
    <source>
        <dbReference type="EMBL" id="QKX53833.1"/>
    </source>
</evidence>
<evidence type="ECO:0000313" key="3">
    <source>
        <dbReference type="Proteomes" id="UP000509510"/>
    </source>
</evidence>
<keyword evidence="1" id="KW-1133">Transmembrane helix</keyword>
<organism evidence="2 3">
    <name type="scientific">Talaromyces rugulosus</name>
    <name type="common">Penicillium rugulosum</name>
    <dbReference type="NCBI Taxonomy" id="121627"/>
    <lineage>
        <taxon>Eukaryota</taxon>
        <taxon>Fungi</taxon>
        <taxon>Dikarya</taxon>
        <taxon>Ascomycota</taxon>
        <taxon>Pezizomycotina</taxon>
        <taxon>Eurotiomycetes</taxon>
        <taxon>Eurotiomycetidae</taxon>
        <taxon>Eurotiales</taxon>
        <taxon>Trichocomaceae</taxon>
        <taxon>Talaromyces</taxon>
        <taxon>Talaromyces sect. Islandici</taxon>
    </lineage>
</organism>
<keyword evidence="1" id="KW-0812">Transmembrane</keyword>
<feature type="transmembrane region" description="Helical" evidence="1">
    <location>
        <begin position="198"/>
        <end position="221"/>
    </location>
</feature>
<dbReference type="PANTHER" id="PTHR28019:SF3">
    <property type="entry name" value="INTEGRAL MEMBRANE PROTEIN (AFU_ORTHOLOGUE AFUA_6G07470)"/>
    <property type="match status" value="1"/>
</dbReference>
<dbReference type="Proteomes" id="UP000509510">
    <property type="component" value="Chromosome I"/>
</dbReference>
<dbReference type="OrthoDB" id="4480814at2759"/>
<dbReference type="GO" id="GO:0051285">
    <property type="term" value="C:cell cortex of cell tip"/>
    <property type="evidence" value="ECO:0007669"/>
    <property type="project" value="TreeGrafter"/>
</dbReference>
<keyword evidence="1" id="KW-0472">Membrane</keyword>
<dbReference type="GO" id="GO:0031505">
    <property type="term" value="P:fungal-type cell wall organization"/>
    <property type="evidence" value="ECO:0007669"/>
    <property type="project" value="TreeGrafter"/>
</dbReference>
<dbReference type="AlphaFoldDB" id="A0A7H8QKT9"/>